<accession>A0A4Y2K5A4</accession>
<evidence type="ECO:0000313" key="2">
    <source>
        <dbReference type="EMBL" id="GBM97620.1"/>
    </source>
</evidence>
<dbReference type="EMBL" id="BGPR01193795">
    <property type="protein sequence ID" value="GBM98743.1"/>
    <property type="molecule type" value="Genomic_DNA"/>
</dbReference>
<sequence length="185" mass="21922">MCHIINHLYRKRQKVLPQRDEERKRERKSEKKKENKKWSWGLKKVDKAMHYSTKNTAVAIERTTFLLISFSSVATAPRPICHVSLVIWRQSITNRLPWKLDMAPPSGGKRSVSVVMHFAFLSEVYTRYCIVRLDWRIRAKGNEHCRVVPKSMHKSQTSGKQKLYKYSIGEDRYSRRKIGRILKNH</sequence>
<evidence type="ECO:0000313" key="5">
    <source>
        <dbReference type="EMBL" id="GBN00208.1"/>
    </source>
</evidence>
<reference evidence="2 6" key="1">
    <citation type="journal article" date="2019" name="Sci. Rep.">
        <title>Orb-weaving spider Araneus ventricosus genome elucidates the spidroin gene catalogue.</title>
        <authorList>
            <person name="Kono N."/>
            <person name="Nakamura H."/>
            <person name="Ohtoshi R."/>
            <person name="Moran D.A.P."/>
            <person name="Shinohara A."/>
            <person name="Yoshida Y."/>
            <person name="Fujiwara M."/>
            <person name="Mori M."/>
            <person name="Tomita M."/>
            <person name="Arakawa K."/>
        </authorList>
    </citation>
    <scope>NUCLEOTIDE SEQUENCE [LARGE SCALE GENOMIC DNA]</scope>
</reference>
<feature type="compositionally biased region" description="Basic and acidic residues" evidence="1">
    <location>
        <begin position="17"/>
        <end position="35"/>
    </location>
</feature>
<gene>
    <name evidence="2" type="ORF">AVEN_144394_1</name>
    <name evidence="5" type="ORF">AVEN_210290_1</name>
    <name evidence="3" type="ORF">AVEN_273166_1</name>
    <name evidence="4" type="ORF">AVEN_92671_1</name>
</gene>
<dbReference type="EMBL" id="BGPR01194342">
    <property type="protein sequence ID" value="GBN00208.1"/>
    <property type="molecule type" value="Genomic_DNA"/>
</dbReference>
<organism evidence="2 6">
    <name type="scientific">Araneus ventricosus</name>
    <name type="common">Orbweaver spider</name>
    <name type="synonym">Epeira ventricosa</name>
    <dbReference type="NCBI Taxonomy" id="182803"/>
    <lineage>
        <taxon>Eukaryota</taxon>
        <taxon>Metazoa</taxon>
        <taxon>Ecdysozoa</taxon>
        <taxon>Arthropoda</taxon>
        <taxon>Chelicerata</taxon>
        <taxon>Arachnida</taxon>
        <taxon>Araneae</taxon>
        <taxon>Araneomorphae</taxon>
        <taxon>Entelegynae</taxon>
        <taxon>Araneoidea</taxon>
        <taxon>Araneidae</taxon>
        <taxon>Araneus</taxon>
    </lineage>
</organism>
<evidence type="ECO:0000313" key="4">
    <source>
        <dbReference type="EMBL" id="GBM98816.1"/>
    </source>
</evidence>
<dbReference type="EMBL" id="BGPR01193822">
    <property type="protein sequence ID" value="GBM98816.1"/>
    <property type="molecule type" value="Genomic_DNA"/>
</dbReference>
<dbReference type="Proteomes" id="UP000499080">
    <property type="component" value="Unassembled WGS sequence"/>
</dbReference>
<keyword evidence="6" id="KW-1185">Reference proteome</keyword>
<feature type="region of interest" description="Disordered" evidence="1">
    <location>
        <begin position="15"/>
        <end position="35"/>
    </location>
</feature>
<dbReference type="AlphaFoldDB" id="A0A4Y2K5A4"/>
<dbReference type="OrthoDB" id="6461082at2759"/>
<protein>
    <submittedName>
        <fullName evidence="2">Uncharacterized protein</fullName>
    </submittedName>
</protein>
<evidence type="ECO:0000256" key="1">
    <source>
        <dbReference type="SAM" id="MobiDB-lite"/>
    </source>
</evidence>
<proteinExistence type="predicted"/>
<comment type="caution">
    <text evidence="2">The sequence shown here is derived from an EMBL/GenBank/DDBJ whole genome shotgun (WGS) entry which is preliminary data.</text>
</comment>
<dbReference type="EMBL" id="BGPR01193376">
    <property type="protein sequence ID" value="GBM97620.1"/>
    <property type="molecule type" value="Genomic_DNA"/>
</dbReference>
<evidence type="ECO:0000313" key="3">
    <source>
        <dbReference type="EMBL" id="GBM98743.1"/>
    </source>
</evidence>
<name>A0A4Y2K5A4_ARAVE</name>
<evidence type="ECO:0000313" key="6">
    <source>
        <dbReference type="Proteomes" id="UP000499080"/>
    </source>
</evidence>